<dbReference type="OrthoDB" id="3461417at2"/>
<dbReference type="Gene3D" id="1.10.10.10">
    <property type="entry name" value="Winged helix-like DNA-binding domain superfamily/Winged helix DNA-binding domain"/>
    <property type="match status" value="1"/>
</dbReference>
<gene>
    <name evidence="6" type="ORF">PSU4_37590</name>
</gene>
<dbReference type="Pfam" id="PF00126">
    <property type="entry name" value="HTH_1"/>
    <property type="match status" value="1"/>
</dbReference>
<keyword evidence="2" id="KW-0805">Transcription regulation</keyword>
<evidence type="ECO:0000256" key="4">
    <source>
        <dbReference type="ARBA" id="ARBA00023163"/>
    </source>
</evidence>
<name>A0A511DJ14_9PSEU</name>
<dbReference type="SUPFAM" id="SSF53850">
    <property type="entry name" value="Periplasmic binding protein-like II"/>
    <property type="match status" value="1"/>
</dbReference>
<evidence type="ECO:0000256" key="1">
    <source>
        <dbReference type="ARBA" id="ARBA00009437"/>
    </source>
</evidence>
<dbReference type="RefSeq" id="WP_147110070.1">
    <property type="nucleotide sequence ID" value="NZ_BJVJ01000040.1"/>
</dbReference>
<dbReference type="FunFam" id="1.10.10.10:FF:000001">
    <property type="entry name" value="LysR family transcriptional regulator"/>
    <property type="match status" value="1"/>
</dbReference>
<dbReference type="Proteomes" id="UP000321685">
    <property type="component" value="Unassembled WGS sequence"/>
</dbReference>
<dbReference type="InterPro" id="IPR000847">
    <property type="entry name" value="LysR_HTH_N"/>
</dbReference>
<dbReference type="InterPro" id="IPR036388">
    <property type="entry name" value="WH-like_DNA-bd_sf"/>
</dbReference>
<comment type="caution">
    <text evidence="6">The sequence shown here is derived from an EMBL/GenBank/DDBJ whole genome shotgun (WGS) entry which is preliminary data.</text>
</comment>
<dbReference type="GO" id="GO:0003700">
    <property type="term" value="F:DNA-binding transcription factor activity"/>
    <property type="evidence" value="ECO:0007669"/>
    <property type="project" value="InterPro"/>
</dbReference>
<feature type="domain" description="HTH lysR-type" evidence="5">
    <location>
        <begin position="1"/>
        <end position="58"/>
    </location>
</feature>
<accession>A0A511DJ14</accession>
<evidence type="ECO:0000313" key="6">
    <source>
        <dbReference type="EMBL" id="GEL24805.1"/>
    </source>
</evidence>
<keyword evidence="7" id="KW-1185">Reference proteome</keyword>
<evidence type="ECO:0000256" key="3">
    <source>
        <dbReference type="ARBA" id="ARBA00023125"/>
    </source>
</evidence>
<dbReference type="AlphaFoldDB" id="A0A511DJ14"/>
<comment type="similarity">
    <text evidence="1">Belongs to the LysR transcriptional regulatory family.</text>
</comment>
<dbReference type="PROSITE" id="PS50931">
    <property type="entry name" value="HTH_LYSR"/>
    <property type="match status" value="1"/>
</dbReference>
<keyword evidence="4" id="KW-0804">Transcription</keyword>
<proteinExistence type="inferred from homology"/>
<reference evidence="6 7" key="1">
    <citation type="submission" date="2019-07" db="EMBL/GenBank/DDBJ databases">
        <title>Whole genome shotgun sequence of Pseudonocardia sulfidoxydans NBRC 16205.</title>
        <authorList>
            <person name="Hosoyama A."/>
            <person name="Uohara A."/>
            <person name="Ohji S."/>
            <person name="Ichikawa N."/>
        </authorList>
    </citation>
    <scope>NUCLEOTIDE SEQUENCE [LARGE SCALE GENOMIC DNA]</scope>
    <source>
        <strain evidence="6 7">NBRC 16205</strain>
    </source>
</reference>
<dbReference type="PANTHER" id="PTHR30346">
    <property type="entry name" value="TRANSCRIPTIONAL DUAL REGULATOR HCAR-RELATED"/>
    <property type="match status" value="1"/>
</dbReference>
<dbReference type="InterPro" id="IPR036390">
    <property type="entry name" value="WH_DNA-bd_sf"/>
</dbReference>
<dbReference type="PANTHER" id="PTHR30346:SF17">
    <property type="entry name" value="LYSR FAMILY TRANSCRIPTIONAL REGULATOR"/>
    <property type="match status" value="1"/>
</dbReference>
<dbReference type="GO" id="GO:0003677">
    <property type="term" value="F:DNA binding"/>
    <property type="evidence" value="ECO:0007669"/>
    <property type="project" value="UniProtKB-KW"/>
</dbReference>
<dbReference type="InterPro" id="IPR005119">
    <property type="entry name" value="LysR_subst-bd"/>
</dbReference>
<dbReference type="PRINTS" id="PR00039">
    <property type="entry name" value="HTHLYSR"/>
</dbReference>
<dbReference type="Gene3D" id="3.40.190.10">
    <property type="entry name" value="Periplasmic binding protein-like II"/>
    <property type="match status" value="2"/>
</dbReference>
<dbReference type="EMBL" id="BJVJ01000040">
    <property type="protein sequence ID" value="GEL24805.1"/>
    <property type="molecule type" value="Genomic_DNA"/>
</dbReference>
<evidence type="ECO:0000313" key="7">
    <source>
        <dbReference type="Proteomes" id="UP000321685"/>
    </source>
</evidence>
<evidence type="ECO:0000256" key="2">
    <source>
        <dbReference type="ARBA" id="ARBA00023015"/>
    </source>
</evidence>
<organism evidence="6 7">
    <name type="scientific">Pseudonocardia sulfidoxydans NBRC 16205</name>
    <dbReference type="NCBI Taxonomy" id="1223511"/>
    <lineage>
        <taxon>Bacteria</taxon>
        <taxon>Bacillati</taxon>
        <taxon>Actinomycetota</taxon>
        <taxon>Actinomycetes</taxon>
        <taxon>Pseudonocardiales</taxon>
        <taxon>Pseudonocardiaceae</taxon>
        <taxon>Pseudonocardia</taxon>
    </lineage>
</organism>
<dbReference type="GO" id="GO:0032993">
    <property type="term" value="C:protein-DNA complex"/>
    <property type="evidence" value="ECO:0007669"/>
    <property type="project" value="TreeGrafter"/>
</dbReference>
<sequence>MELRQLRYFVAVAEELHFGRAAKRLHMAQSPLSRQIQGLERELRTRLLHRTTRSVSLTPAGAELLERGRSLLARADETVQVVRGLDGAARPLLRLGFTACAANAALGPVLRIVRSVTGELAADLRTDMLTPRQVEAVVRGDIDLGFVVRPLTPLPADLHAYTLLAEPLALVAPDGHRLTDVPEVPLTDLADIGLVGFPTSSGSATRGLLNLMCAEQGFEPRIVHAARDTSSVLGLVAAGVGCAVLPLSVRDGAAAGVSVRPLANAVTAEIAMIWRRSETRRPVLAVVDAVSRDFEPQRAGGPPVSPVAEPVARRAPVAPVAEPVWGHRAQLIPPAVSMRRTRGDLAPANAAPTTRR</sequence>
<protein>
    <submittedName>
        <fullName evidence="6">LysR family transcriptional regulator</fullName>
    </submittedName>
</protein>
<evidence type="ECO:0000259" key="5">
    <source>
        <dbReference type="PROSITE" id="PS50931"/>
    </source>
</evidence>
<keyword evidence="3" id="KW-0238">DNA-binding</keyword>
<dbReference type="SUPFAM" id="SSF46785">
    <property type="entry name" value="Winged helix' DNA-binding domain"/>
    <property type="match status" value="1"/>
</dbReference>
<dbReference type="CDD" id="cd08414">
    <property type="entry name" value="PBP2_LTTR_aromatics_like"/>
    <property type="match status" value="1"/>
</dbReference>
<dbReference type="Pfam" id="PF03466">
    <property type="entry name" value="LysR_substrate"/>
    <property type="match status" value="1"/>
</dbReference>